<dbReference type="PANTHER" id="PTHR38827">
    <property type="entry name" value="T. BRUCEI SPP.-SPECIFIC PROTEIN-RELATED"/>
    <property type="match status" value="1"/>
</dbReference>
<dbReference type="VEuPathDB" id="TriTrypDB:TM35_000031110"/>
<proteinExistence type="predicted"/>
<comment type="caution">
    <text evidence="1">The sequence shown here is derived from an EMBL/GenBank/DDBJ whole genome shotgun (WGS) entry which is preliminary data.</text>
</comment>
<keyword evidence="2" id="KW-1185">Reference proteome</keyword>
<dbReference type="PANTHER" id="PTHR38827:SF3">
    <property type="match status" value="1"/>
</dbReference>
<dbReference type="OrthoDB" id="271266at2759"/>
<dbReference type="EMBL" id="NBCO01000003">
    <property type="protein sequence ID" value="ORC92358.1"/>
    <property type="molecule type" value="Genomic_DNA"/>
</dbReference>
<organism evidence="1 2">
    <name type="scientific">Trypanosoma theileri</name>
    <dbReference type="NCBI Taxonomy" id="67003"/>
    <lineage>
        <taxon>Eukaryota</taxon>
        <taxon>Discoba</taxon>
        <taxon>Euglenozoa</taxon>
        <taxon>Kinetoplastea</taxon>
        <taxon>Metakinetoplastina</taxon>
        <taxon>Trypanosomatida</taxon>
        <taxon>Trypanosomatidae</taxon>
        <taxon>Trypanosoma</taxon>
    </lineage>
</organism>
<sequence length="111" mass="11926">MFSRRVASCCPIPTAMYGALHISSRRQAQRLVPPLVALSPRDTRIAGPGALPLLADESLPADVAAVPSLSALIGLPTQVLLSGFASNPLLMRIISDTMCTYSVLLLHNWRF</sequence>
<accession>A0A1X0P673</accession>
<dbReference type="GeneID" id="39981658"/>
<evidence type="ECO:0000313" key="1">
    <source>
        <dbReference type="EMBL" id="ORC92358.1"/>
    </source>
</evidence>
<reference evidence="1 2" key="1">
    <citation type="submission" date="2017-03" db="EMBL/GenBank/DDBJ databases">
        <title>An alternative strategy for trypanosome survival in the mammalian bloodstream revealed through genome and transcriptome analysis of the ubiquitous bovine parasite Trypanosoma (Megatrypanum) theileri.</title>
        <authorList>
            <person name="Kelly S."/>
            <person name="Ivens A."/>
            <person name="Mott A."/>
            <person name="O'Neill E."/>
            <person name="Emms D."/>
            <person name="Macleod O."/>
            <person name="Voorheis P."/>
            <person name="Matthews J."/>
            <person name="Matthews K."/>
            <person name="Carrington M."/>
        </authorList>
    </citation>
    <scope>NUCLEOTIDE SEQUENCE [LARGE SCALE GENOMIC DNA]</scope>
    <source>
        <strain evidence="1">Edinburgh</strain>
    </source>
</reference>
<dbReference type="RefSeq" id="XP_028886424.1">
    <property type="nucleotide sequence ID" value="XM_029021878.1"/>
</dbReference>
<gene>
    <name evidence="1" type="ORF">TM35_000031110</name>
</gene>
<protein>
    <submittedName>
        <fullName evidence="1">Uncharacterized protein</fullName>
    </submittedName>
</protein>
<dbReference type="AlphaFoldDB" id="A0A1X0P673"/>
<name>A0A1X0P673_9TRYP</name>
<dbReference type="Proteomes" id="UP000192257">
    <property type="component" value="Unassembled WGS sequence"/>
</dbReference>
<evidence type="ECO:0000313" key="2">
    <source>
        <dbReference type="Proteomes" id="UP000192257"/>
    </source>
</evidence>